<comment type="caution">
    <text evidence="9">The sequence shown here is derived from an EMBL/GenBank/DDBJ whole genome shotgun (WGS) entry which is preliminary data.</text>
</comment>
<dbReference type="InterPro" id="IPR015500">
    <property type="entry name" value="Peptidase_S8_subtilisin-rel"/>
</dbReference>
<evidence type="ECO:0000256" key="7">
    <source>
        <dbReference type="SAM" id="SignalP"/>
    </source>
</evidence>
<dbReference type="InterPro" id="IPR000209">
    <property type="entry name" value="Peptidase_S8/S53_dom"/>
</dbReference>
<gene>
    <name evidence="9" type="ORF">LNV07_20000</name>
</gene>
<feature type="active site" description="Charge relay system" evidence="5">
    <location>
        <position position="459"/>
    </location>
</feature>
<dbReference type="Gene3D" id="3.40.50.200">
    <property type="entry name" value="Peptidase S8/S53 domain"/>
    <property type="match status" value="1"/>
</dbReference>
<dbReference type="InterPro" id="IPR023827">
    <property type="entry name" value="Peptidase_S8_Asp-AS"/>
</dbReference>
<evidence type="ECO:0000259" key="8">
    <source>
        <dbReference type="Pfam" id="PF00082"/>
    </source>
</evidence>
<evidence type="ECO:0000256" key="3">
    <source>
        <dbReference type="ARBA" id="ARBA00022801"/>
    </source>
</evidence>
<keyword evidence="4 5" id="KW-0720">Serine protease</keyword>
<dbReference type="InterPro" id="IPR050131">
    <property type="entry name" value="Peptidase_S8_subtilisin-like"/>
</dbReference>
<dbReference type="SUPFAM" id="SSF52743">
    <property type="entry name" value="Subtilisin-like"/>
    <property type="match status" value="1"/>
</dbReference>
<evidence type="ECO:0000313" key="9">
    <source>
        <dbReference type="EMBL" id="MCV2370369.1"/>
    </source>
</evidence>
<proteinExistence type="inferred from homology"/>
<keyword evidence="10" id="KW-1185">Reference proteome</keyword>
<comment type="similarity">
    <text evidence="1 5 6">Belongs to the peptidase S8 family.</text>
</comment>
<evidence type="ECO:0000256" key="1">
    <source>
        <dbReference type="ARBA" id="ARBA00011073"/>
    </source>
</evidence>
<dbReference type="InterPro" id="IPR023828">
    <property type="entry name" value="Peptidase_S8_Ser-AS"/>
</dbReference>
<evidence type="ECO:0000313" key="10">
    <source>
        <dbReference type="Proteomes" id="UP001209701"/>
    </source>
</evidence>
<dbReference type="InterPro" id="IPR022398">
    <property type="entry name" value="Peptidase_S8_His-AS"/>
</dbReference>
<dbReference type="PROSITE" id="PS00137">
    <property type="entry name" value="SUBTILASE_HIS"/>
    <property type="match status" value="1"/>
</dbReference>
<dbReference type="InterPro" id="IPR036852">
    <property type="entry name" value="Peptidase_S8/S53_dom_sf"/>
</dbReference>
<dbReference type="PANTHER" id="PTHR43806">
    <property type="entry name" value="PEPTIDASE S8"/>
    <property type="match status" value="1"/>
</dbReference>
<evidence type="ECO:0000256" key="5">
    <source>
        <dbReference type="PROSITE-ProRule" id="PRU01240"/>
    </source>
</evidence>
<dbReference type="PROSITE" id="PS00136">
    <property type="entry name" value="SUBTILASE_ASP"/>
    <property type="match status" value="1"/>
</dbReference>
<protein>
    <submittedName>
        <fullName evidence="9">S8 family peptidase</fullName>
    </submittedName>
</protein>
<dbReference type="EMBL" id="JAJIRN010000009">
    <property type="protein sequence ID" value="MCV2370369.1"/>
    <property type="molecule type" value="Genomic_DNA"/>
</dbReference>
<dbReference type="PRINTS" id="PR00723">
    <property type="entry name" value="SUBTILISIN"/>
</dbReference>
<dbReference type="CDD" id="cd07496">
    <property type="entry name" value="Peptidases_S8_13"/>
    <property type="match status" value="1"/>
</dbReference>
<dbReference type="PROSITE" id="PS51892">
    <property type="entry name" value="SUBTILASE"/>
    <property type="match status" value="1"/>
</dbReference>
<reference evidence="9 10" key="1">
    <citation type="submission" date="2021-11" db="EMBL/GenBank/DDBJ databases">
        <authorList>
            <person name="Liang Q."/>
            <person name="Mou H."/>
            <person name="Liu Z."/>
        </authorList>
    </citation>
    <scope>NUCLEOTIDE SEQUENCE [LARGE SCALE GENOMIC DNA]</scope>
    <source>
        <strain evidence="9 10">CHU3</strain>
    </source>
</reference>
<feature type="chain" id="PRO_5045170603" evidence="7">
    <location>
        <begin position="24"/>
        <end position="760"/>
    </location>
</feature>
<feature type="active site" description="Charge relay system" evidence="5">
    <location>
        <position position="268"/>
    </location>
</feature>
<dbReference type="PANTHER" id="PTHR43806:SF11">
    <property type="entry name" value="CEREVISIN-RELATED"/>
    <property type="match status" value="1"/>
</dbReference>
<organism evidence="9 10">
    <name type="scientific">Roseateles oligotrophus</name>
    <dbReference type="NCBI Taxonomy" id="1769250"/>
    <lineage>
        <taxon>Bacteria</taxon>
        <taxon>Pseudomonadati</taxon>
        <taxon>Pseudomonadota</taxon>
        <taxon>Betaproteobacteria</taxon>
        <taxon>Burkholderiales</taxon>
        <taxon>Sphaerotilaceae</taxon>
        <taxon>Roseateles</taxon>
    </lineage>
</organism>
<accession>A0ABT2YJY8</accession>
<dbReference type="PROSITE" id="PS00138">
    <property type="entry name" value="SUBTILASE_SER"/>
    <property type="match status" value="1"/>
</dbReference>
<evidence type="ECO:0000256" key="2">
    <source>
        <dbReference type="ARBA" id="ARBA00022670"/>
    </source>
</evidence>
<sequence>MKYLILAPLLSTLLLGAAPDSRAALPPATEAAPADVNSYSARVIVRFKVAAPSVRAKIMAAQASRFAVQDIAQTRATGLGMRTGVNKGVVSLKAHRSLDERTHVFTAKGMDSAALVKRLALDSEVEMVVIDQRRRHTAVTPNDPLFAGFGGIAPTAGNGSANGQWYLKAPAGEVVSSINAPTAWDRTTGNASVVVAVLDTGVRKDHPDLAGQFVGGYDMINNAATAGDGGLRDDDASDPGDYVTQADINGGTLGTGCDASDIGNSSWHGTRVSGLIAASSNNGQGIAGVAWGVRILPIRVLGKCGGFDSDIMAGMKWAAGIAVPGVPTNPNPAKVLNLSLGGTGTCTATGSGTYRDTINQVIATGATIVVAAGNSAGQAVGLPGNCPGVIAVTGLRHVGSKVGFSSVGPEVSIAAPGGNCVNLTGACLYPMLSTTNSGTTTPVTADASYTNNSASVGTSFSAPIVAGTVALMLSAKPALSSTEVLSILQRTARPFVSTGATAGTAQCVAPTASEQLECYCTTSTCGAGMLDASAAVAAAVAGIAQTITFAGLSNQVYGASTALVATASSGLAVSFASATPAVCTVSANTVSLLATGTCTITASQAGNASYAAASPLSRSFDVLRAAQTISFTGPADQVLGTAPPALTATASSGLAVGFASTTASVCSVSGSSLSLLLAGTCTITASQAGDGNFTAAASVSRSFAVAAAPTPIPTPTPTPVAESGGGGGGAFSSLWVAMLGFSTWLLRRPLRVPAESALAR</sequence>
<dbReference type="Proteomes" id="UP001209701">
    <property type="component" value="Unassembled WGS sequence"/>
</dbReference>
<evidence type="ECO:0000256" key="4">
    <source>
        <dbReference type="ARBA" id="ARBA00022825"/>
    </source>
</evidence>
<evidence type="ECO:0000256" key="6">
    <source>
        <dbReference type="RuleBase" id="RU003355"/>
    </source>
</evidence>
<keyword evidence="7" id="KW-0732">Signal</keyword>
<keyword evidence="2 5" id="KW-0645">Protease</keyword>
<dbReference type="Pfam" id="PF00082">
    <property type="entry name" value="Peptidase_S8"/>
    <property type="match status" value="1"/>
</dbReference>
<dbReference type="InterPro" id="IPR034176">
    <property type="entry name" value="Peptidases_S8_13"/>
</dbReference>
<name>A0ABT2YJY8_9BURK</name>
<feature type="active site" description="Charge relay system" evidence="5">
    <location>
        <position position="199"/>
    </location>
</feature>
<feature type="signal peptide" evidence="7">
    <location>
        <begin position="1"/>
        <end position="23"/>
    </location>
</feature>
<feature type="domain" description="Peptidase S8/S53" evidence="8">
    <location>
        <begin position="192"/>
        <end position="497"/>
    </location>
</feature>
<keyword evidence="3 5" id="KW-0378">Hydrolase</keyword>
<dbReference type="RefSeq" id="WP_263572955.1">
    <property type="nucleotide sequence ID" value="NZ_JAJIRN010000009.1"/>
</dbReference>